<keyword evidence="1" id="KW-0812">Transmembrane</keyword>
<evidence type="ECO:0000256" key="1">
    <source>
        <dbReference type="SAM" id="Phobius"/>
    </source>
</evidence>
<dbReference type="EMBL" id="AMCI01003314">
    <property type="protein sequence ID" value="EJX00595.1"/>
    <property type="molecule type" value="Genomic_DNA"/>
</dbReference>
<feature type="transmembrane region" description="Helical" evidence="1">
    <location>
        <begin position="28"/>
        <end position="48"/>
    </location>
</feature>
<comment type="caution">
    <text evidence="2">The sequence shown here is derived from an EMBL/GenBank/DDBJ whole genome shotgun (WGS) entry which is preliminary data.</text>
</comment>
<organism evidence="2">
    <name type="scientific">gut metagenome</name>
    <dbReference type="NCBI Taxonomy" id="749906"/>
    <lineage>
        <taxon>unclassified sequences</taxon>
        <taxon>metagenomes</taxon>
        <taxon>organismal metagenomes</taxon>
    </lineage>
</organism>
<keyword evidence="1" id="KW-0472">Membrane</keyword>
<reference evidence="2" key="1">
    <citation type="journal article" date="2012" name="PLoS ONE">
        <title>Gene sets for utilization of primary and secondary nutrition supplies in the distal gut of endangered iberian lynx.</title>
        <authorList>
            <person name="Alcaide M."/>
            <person name="Messina E."/>
            <person name="Richter M."/>
            <person name="Bargiela R."/>
            <person name="Peplies J."/>
            <person name="Huws S.A."/>
            <person name="Newbold C.J."/>
            <person name="Golyshin P.N."/>
            <person name="Simon M.A."/>
            <person name="Lopez G."/>
            <person name="Yakimov M.M."/>
            <person name="Ferrer M."/>
        </authorList>
    </citation>
    <scope>NUCLEOTIDE SEQUENCE</scope>
</reference>
<gene>
    <name evidence="2" type="ORF">EVA_11301</name>
</gene>
<evidence type="ECO:0000313" key="2">
    <source>
        <dbReference type="EMBL" id="EJX00595.1"/>
    </source>
</evidence>
<sequence length="52" mass="5792">MSPSLSTVFPSPTIRASISLICFLKSDVSIYASKEIAPLLLFIIYLFIKDIK</sequence>
<proteinExistence type="predicted"/>
<accession>J9GLH8</accession>
<protein>
    <submittedName>
        <fullName evidence="2">Uncharacterized protein</fullName>
    </submittedName>
</protein>
<name>J9GLH8_9ZZZZ</name>
<dbReference type="AlphaFoldDB" id="J9GLH8"/>
<keyword evidence="1" id="KW-1133">Transmembrane helix</keyword>